<protein>
    <recommendedName>
        <fullName evidence="5">Short-chain dehydrogenase</fullName>
    </recommendedName>
</protein>
<dbReference type="GO" id="GO:0016491">
    <property type="term" value="F:oxidoreductase activity"/>
    <property type="evidence" value="ECO:0007669"/>
    <property type="project" value="UniProtKB-KW"/>
</dbReference>
<dbReference type="InterPro" id="IPR036291">
    <property type="entry name" value="NAD(P)-bd_dom_sf"/>
</dbReference>
<sequence length="220" mass="24154">MATILIIGAGPNIGLAIADTFSSAGYKVALASRNKITDLYKHFPFDATKPETVPQLFDDVRRELGDPKVVVYNAAARTETAPDSTFALSLEEYRRDMDVNATSVYAAAKEAVAGFARTGPGSTFIFTGNKLNVWGRDVVLVFGMGKTATSHLIRTASSSFDGKGYKFYYVDQRQPDGGFTVPTGAKAHAATYLELANDEKQRRWHYTFVDGQGYVDFHER</sequence>
<dbReference type="OrthoDB" id="5336600at2759"/>
<comment type="similarity">
    <text evidence="1">Belongs to the short-chain dehydrogenases/reductases (SDR) family.</text>
</comment>
<evidence type="ECO:0000313" key="3">
    <source>
        <dbReference type="EMBL" id="KJZ77085.1"/>
    </source>
</evidence>
<evidence type="ECO:0000256" key="2">
    <source>
        <dbReference type="ARBA" id="ARBA00023002"/>
    </source>
</evidence>
<dbReference type="AlphaFoldDB" id="A0A0F7ZQE0"/>
<accession>A0A0F7ZQE0</accession>
<dbReference type="InterPro" id="IPR002347">
    <property type="entry name" value="SDR_fam"/>
</dbReference>
<dbReference type="PANTHER" id="PTHR43669">
    <property type="entry name" value="5-KETO-D-GLUCONATE 5-REDUCTASE"/>
    <property type="match status" value="1"/>
</dbReference>
<evidence type="ECO:0000313" key="4">
    <source>
        <dbReference type="Proteomes" id="UP000054481"/>
    </source>
</evidence>
<proteinExistence type="inferred from homology"/>
<dbReference type="Proteomes" id="UP000054481">
    <property type="component" value="Unassembled WGS sequence"/>
</dbReference>
<gene>
    <name evidence="3" type="ORF">HIM_03406</name>
</gene>
<keyword evidence="4" id="KW-1185">Reference proteome</keyword>
<reference evidence="3 4" key="1">
    <citation type="journal article" date="2014" name="Genome Biol. Evol.">
        <title>Comparative genomics and transcriptomics analyses reveal divergent lifestyle features of nematode endoparasitic fungus Hirsutella minnesotensis.</title>
        <authorList>
            <person name="Lai Y."/>
            <person name="Liu K."/>
            <person name="Zhang X."/>
            <person name="Zhang X."/>
            <person name="Li K."/>
            <person name="Wang N."/>
            <person name="Shu C."/>
            <person name="Wu Y."/>
            <person name="Wang C."/>
            <person name="Bushley K.E."/>
            <person name="Xiang M."/>
            <person name="Liu X."/>
        </authorList>
    </citation>
    <scope>NUCLEOTIDE SEQUENCE [LARGE SCALE GENOMIC DNA]</scope>
    <source>
        <strain evidence="3 4">3608</strain>
    </source>
</reference>
<organism evidence="3 4">
    <name type="scientific">Hirsutella minnesotensis 3608</name>
    <dbReference type="NCBI Taxonomy" id="1043627"/>
    <lineage>
        <taxon>Eukaryota</taxon>
        <taxon>Fungi</taxon>
        <taxon>Dikarya</taxon>
        <taxon>Ascomycota</taxon>
        <taxon>Pezizomycotina</taxon>
        <taxon>Sordariomycetes</taxon>
        <taxon>Hypocreomycetidae</taxon>
        <taxon>Hypocreales</taxon>
        <taxon>Ophiocordycipitaceae</taxon>
        <taxon>Hirsutella</taxon>
    </lineage>
</organism>
<dbReference type="EMBL" id="KQ030508">
    <property type="protein sequence ID" value="KJZ77085.1"/>
    <property type="molecule type" value="Genomic_DNA"/>
</dbReference>
<dbReference type="Gene3D" id="3.40.50.720">
    <property type="entry name" value="NAD(P)-binding Rossmann-like Domain"/>
    <property type="match status" value="1"/>
</dbReference>
<dbReference type="PANTHER" id="PTHR43669:SF4">
    <property type="entry name" value="SHORT-CHAIN DEHYDROGENASE"/>
    <property type="match status" value="1"/>
</dbReference>
<keyword evidence="2" id="KW-0560">Oxidoreductase</keyword>
<name>A0A0F7ZQE0_9HYPO</name>
<evidence type="ECO:0008006" key="5">
    <source>
        <dbReference type="Google" id="ProtNLM"/>
    </source>
</evidence>
<evidence type="ECO:0000256" key="1">
    <source>
        <dbReference type="ARBA" id="ARBA00006484"/>
    </source>
</evidence>
<dbReference type="Pfam" id="PF13561">
    <property type="entry name" value="adh_short_C2"/>
    <property type="match status" value="1"/>
</dbReference>
<dbReference type="SUPFAM" id="SSF51735">
    <property type="entry name" value="NAD(P)-binding Rossmann-fold domains"/>
    <property type="match status" value="1"/>
</dbReference>